<dbReference type="EC" id="4.1.1.44" evidence="2"/>
<dbReference type="Gene3D" id="1.20.1290.10">
    <property type="entry name" value="AhpD-like"/>
    <property type="match status" value="1"/>
</dbReference>
<evidence type="ECO:0000313" key="2">
    <source>
        <dbReference type="EMBL" id="MBM7508063.1"/>
    </source>
</evidence>
<dbReference type="InterPro" id="IPR052512">
    <property type="entry name" value="4CMD/NDH-1_regulator"/>
</dbReference>
<dbReference type="PANTHER" id="PTHR33570">
    <property type="entry name" value="4-CARBOXYMUCONOLACTONE DECARBOXYLASE FAMILY PROTEIN"/>
    <property type="match status" value="1"/>
</dbReference>
<dbReference type="SUPFAM" id="SSF69118">
    <property type="entry name" value="AhpD-like"/>
    <property type="match status" value="1"/>
</dbReference>
<sequence length="139" mass="14962">MDLDLLAGHNDPQVRAGLSRRRAVLGDDYTLAAIERSSPLAEELQVWVTRDVWGSTWERPALDLPSRSLVTLALLVAGGHQQELAAHVRGALRNGLRAEQVLELVRHCAAYCGAPVALAAMRTVAEVLEAHANGSPPTD</sequence>
<name>A0ABS2MA42_9ACTN</name>
<keyword evidence="2" id="KW-0456">Lyase</keyword>
<accession>A0ABS2MA42</accession>
<keyword evidence="3" id="KW-1185">Reference proteome</keyword>
<proteinExistence type="predicted"/>
<comment type="caution">
    <text evidence="2">The sequence shown here is derived from an EMBL/GenBank/DDBJ whole genome shotgun (WGS) entry which is preliminary data.</text>
</comment>
<dbReference type="Proteomes" id="UP000732378">
    <property type="component" value="Unassembled WGS sequence"/>
</dbReference>
<dbReference type="Pfam" id="PF02627">
    <property type="entry name" value="CMD"/>
    <property type="match status" value="1"/>
</dbReference>
<dbReference type="GO" id="GO:0047575">
    <property type="term" value="F:4-carboxymuconolactone decarboxylase activity"/>
    <property type="evidence" value="ECO:0007669"/>
    <property type="project" value="UniProtKB-EC"/>
</dbReference>
<reference evidence="2 3" key="1">
    <citation type="submission" date="2021-01" db="EMBL/GenBank/DDBJ databases">
        <title>Sequencing the genomes of 1000 actinobacteria strains.</title>
        <authorList>
            <person name="Klenk H.-P."/>
        </authorList>
    </citation>
    <scope>NUCLEOTIDE SEQUENCE [LARGE SCALE GENOMIC DNA]</scope>
    <source>
        <strain evidence="2 3">DSM 18239</strain>
    </source>
</reference>
<dbReference type="PANTHER" id="PTHR33570:SF2">
    <property type="entry name" value="CARBOXYMUCONOLACTONE DECARBOXYLASE-LIKE DOMAIN-CONTAINING PROTEIN"/>
    <property type="match status" value="1"/>
</dbReference>
<dbReference type="RefSeq" id="WP_193669839.1">
    <property type="nucleotide sequence ID" value="NZ_JACDTV010000010.1"/>
</dbReference>
<protein>
    <submittedName>
        <fullName evidence="2">4-carboxymuconolactone decarboxylase</fullName>
        <ecNumber evidence="2">4.1.1.44</ecNumber>
    </submittedName>
</protein>
<evidence type="ECO:0000259" key="1">
    <source>
        <dbReference type="Pfam" id="PF02627"/>
    </source>
</evidence>
<dbReference type="InterPro" id="IPR029032">
    <property type="entry name" value="AhpD-like"/>
</dbReference>
<evidence type="ECO:0000313" key="3">
    <source>
        <dbReference type="Proteomes" id="UP000732378"/>
    </source>
</evidence>
<feature type="domain" description="Carboxymuconolactone decarboxylase-like" evidence="1">
    <location>
        <begin position="52"/>
        <end position="124"/>
    </location>
</feature>
<organism evidence="2 3">
    <name type="scientific">Nocardioides salarius</name>
    <dbReference type="NCBI Taxonomy" id="374513"/>
    <lineage>
        <taxon>Bacteria</taxon>
        <taxon>Bacillati</taxon>
        <taxon>Actinomycetota</taxon>
        <taxon>Actinomycetes</taxon>
        <taxon>Propionibacteriales</taxon>
        <taxon>Nocardioidaceae</taxon>
        <taxon>Nocardioides</taxon>
    </lineage>
</organism>
<dbReference type="EMBL" id="JAFBBZ010000001">
    <property type="protein sequence ID" value="MBM7508063.1"/>
    <property type="molecule type" value="Genomic_DNA"/>
</dbReference>
<gene>
    <name evidence="2" type="ORF">JOE61_001877</name>
</gene>
<dbReference type="InterPro" id="IPR003779">
    <property type="entry name" value="CMD-like"/>
</dbReference>